<evidence type="ECO:0000256" key="4">
    <source>
        <dbReference type="ARBA" id="ARBA00022692"/>
    </source>
</evidence>
<dbReference type="GO" id="GO:0009103">
    <property type="term" value="P:lipopolysaccharide biosynthetic process"/>
    <property type="evidence" value="ECO:0007669"/>
    <property type="project" value="UniProtKB-KW"/>
</dbReference>
<organism evidence="10 11">
    <name type="scientific">Pirellula staleyi (strain ATCC 27377 / DSM 6068 / ICPB 4128)</name>
    <name type="common">Pirella staleyi</name>
    <dbReference type="NCBI Taxonomy" id="530564"/>
    <lineage>
        <taxon>Bacteria</taxon>
        <taxon>Pseudomonadati</taxon>
        <taxon>Planctomycetota</taxon>
        <taxon>Planctomycetia</taxon>
        <taxon>Pirellulales</taxon>
        <taxon>Pirellulaceae</taxon>
        <taxon>Pirellula</taxon>
    </lineage>
</organism>
<evidence type="ECO:0000256" key="1">
    <source>
        <dbReference type="ARBA" id="ARBA00022475"/>
    </source>
</evidence>
<dbReference type="STRING" id="530564.Psta_4320"/>
<keyword evidence="4 8" id="KW-0812">Transmembrane</keyword>
<dbReference type="AlphaFoldDB" id="D2R505"/>
<feature type="transmembrane region" description="Helical" evidence="8">
    <location>
        <begin position="207"/>
        <end position="227"/>
    </location>
</feature>
<dbReference type="InterPro" id="IPR029044">
    <property type="entry name" value="Nucleotide-diphossugar_trans"/>
</dbReference>
<dbReference type="EMBL" id="CP001848">
    <property type="protein sequence ID" value="ADB18967.1"/>
    <property type="molecule type" value="Genomic_DNA"/>
</dbReference>
<protein>
    <submittedName>
        <fullName evidence="10">Glycosyl transferase family 2</fullName>
    </submittedName>
</protein>
<feature type="transmembrane region" description="Helical" evidence="8">
    <location>
        <begin position="233"/>
        <end position="255"/>
    </location>
</feature>
<evidence type="ECO:0000256" key="6">
    <source>
        <dbReference type="ARBA" id="ARBA00022989"/>
    </source>
</evidence>
<evidence type="ECO:0000313" key="11">
    <source>
        <dbReference type="Proteomes" id="UP000001887"/>
    </source>
</evidence>
<keyword evidence="11" id="KW-1185">Reference proteome</keyword>
<dbReference type="Gene3D" id="3.90.550.10">
    <property type="entry name" value="Spore Coat Polysaccharide Biosynthesis Protein SpsA, Chain A"/>
    <property type="match status" value="1"/>
</dbReference>
<evidence type="ECO:0000256" key="2">
    <source>
        <dbReference type="ARBA" id="ARBA00022676"/>
    </source>
</evidence>
<name>D2R505_PIRSD</name>
<reference evidence="10 11" key="1">
    <citation type="journal article" date="2009" name="Stand. Genomic Sci.">
        <title>Complete genome sequence of Pirellula staleyi type strain (ATCC 27377).</title>
        <authorList>
            <person name="Clum A."/>
            <person name="Tindall B.J."/>
            <person name="Sikorski J."/>
            <person name="Ivanova N."/>
            <person name="Mavrommatis K."/>
            <person name="Lucas S."/>
            <person name="Glavina del Rio T."/>
            <person name="Nolan M."/>
            <person name="Chen F."/>
            <person name="Tice H."/>
            <person name="Pitluck S."/>
            <person name="Cheng J.F."/>
            <person name="Chertkov O."/>
            <person name="Brettin T."/>
            <person name="Han C."/>
            <person name="Detter J.C."/>
            <person name="Kuske C."/>
            <person name="Bruce D."/>
            <person name="Goodwin L."/>
            <person name="Ovchinikova G."/>
            <person name="Pati A."/>
            <person name="Mikhailova N."/>
            <person name="Chen A."/>
            <person name="Palaniappan K."/>
            <person name="Land M."/>
            <person name="Hauser L."/>
            <person name="Chang Y.J."/>
            <person name="Jeffries C.D."/>
            <person name="Chain P."/>
            <person name="Rohde M."/>
            <person name="Goker M."/>
            <person name="Bristow J."/>
            <person name="Eisen J.A."/>
            <person name="Markowitz V."/>
            <person name="Hugenholtz P."/>
            <person name="Kyrpides N.C."/>
            <person name="Klenk H.P."/>
            <person name="Lapidus A."/>
        </authorList>
    </citation>
    <scope>NUCLEOTIDE SEQUENCE [LARGE SCALE GENOMIC DNA]</scope>
    <source>
        <strain evidence="11">ATCC 27377 / DSM 6068 / ICPB 4128</strain>
    </source>
</reference>
<dbReference type="KEGG" id="psl:Psta_4320"/>
<dbReference type="InterPro" id="IPR001173">
    <property type="entry name" value="Glyco_trans_2-like"/>
</dbReference>
<feature type="domain" description="Glycosyltransferase 2-like" evidence="9">
    <location>
        <begin position="7"/>
        <end position="168"/>
    </location>
</feature>
<dbReference type="eggNOG" id="COG0463">
    <property type="taxonomic scope" value="Bacteria"/>
</dbReference>
<feature type="transmembrane region" description="Helical" evidence="8">
    <location>
        <begin position="276"/>
        <end position="297"/>
    </location>
</feature>
<dbReference type="HOGENOM" id="CLU_033536_0_0_0"/>
<dbReference type="PANTHER" id="PTHR48090:SF3">
    <property type="entry name" value="UNDECAPRENYL-PHOSPHATE 4-DEOXY-4-FORMAMIDO-L-ARABINOSE TRANSFERASE"/>
    <property type="match status" value="1"/>
</dbReference>
<keyword evidence="3 10" id="KW-0808">Transferase</keyword>
<dbReference type="Pfam" id="PF00535">
    <property type="entry name" value="Glycos_transf_2"/>
    <property type="match status" value="1"/>
</dbReference>
<evidence type="ECO:0000256" key="3">
    <source>
        <dbReference type="ARBA" id="ARBA00022679"/>
    </source>
</evidence>
<dbReference type="PANTHER" id="PTHR48090">
    <property type="entry name" value="UNDECAPRENYL-PHOSPHATE 4-DEOXY-4-FORMAMIDO-L-ARABINOSE TRANSFERASE-RELATED"/>
    <property type="match status" value="1"/>
</dbReference>
<dbReference type="GO" id="GO:0005886">
    <property type="term" value="C:plasma membrane"/>
    <property type="evidence" value="ECO:0007669"/>
    <property type="project" value="TreeGrafter"/>
</dbReference>
<evidence type="ECO:0000259" key="9">
    <source>
        <dbReference type="Pfam" id="PF00535"/>
    </source>
</evidence>
<keyword evidence="1" id="KW-1003">Cell membrane</keyword>
<evidence type="ECO:0000256" key="8">
    <source>
        <dbReference type="SAM" id="Phobius"/>
    </source>
</evidence>
<dbReference type="GO" id="GO:0099621">
    <property type="term" value="F:undecaprenyl-phosphate 4-deoxy-4-formamido-L-arabinose transferase activity"/>
    <property type="evidence" value="ECO:0007669"/>
    <property type="project" value="TreeGrafter"/>
</dbReference>
<keyword evidence="7 8" id="KW-0472">Membrane</keyword>
<evidence type="ECO:0000256" key="7">
    <source>
        <dbReference type="ARBA" id="ARBA00023136"/>
    </source>
</evidence>
<gene>
    <name evidence="10" type="ordered locus">Psta_4320</name>
</gene>
<dbReference type="InterPro" id="IPR050256">
    <property type="entry name" value="Glycosyltransferase_2"/>
</dbReference>
<keyword evidence="2" id="KW-0328">Glycosyltransferase</keyword>
<evidence type="ECO:0000256" key="5">
    <source>
        <dbReference type="ARBA" id="ARBA00022985"/>
    </source>
</evidence>
<keyword evidence="5" id="KW-0448">Lipopolysaccharide biosynthesis</keyword>
<dbReference type="Proteomes" id="UP000001887">
    <property type="component" value="Chromosome"/>
</dbReference>
<dbReference type="SUPFAM" id="SSF53448">
    <property type="entry name" value="Nucleotide-diphospho-sugar transferases"/>
    <property type="match status" value="1"/>
</dbReference>
<proteinExistence type="predicted"/>
<accession>D2R505</accession>
<sequence>MKQAITCVIPVLNEAESLRPLYQEIMTVATEQNYDLEIVFVDDGSTDSSWKVIESLVEEDPRVQAIRFRRNFGKAAALSAGFAAATGDIVFTLDADLQDDPQEMPRFLEEMDRGFDVVSGWKQVRHDPWHKVGPSRVFNWLVGRLTGVKLHDHNCGFKCYRREIFEEVRIYGELHRFVPVLAAARGWKVSEIIVNHRARKFGSSKYGVSRIVKGFLDLLTVYFLTGFNQRPQHLLGTLGILSFVAGSLALVYLAGCWVVDKMNPALEITDLHQRPAVMYSIALLLLGAQLISMGFLAELITSYYGRNSVTYSVKARIGKPKHPVSGESETAAS</sequence>
<dbReference type="CAZy" id="GT2">
    <property type="family name" value="Glycosyltransferase Family 2"/>
</dbReference>
<dbReference type="CDD" id="cd04187">
    <property type="entry name" value="DPM1_like_bac"/>
    <property type="match status" value="1"/>
</dbReference>
<evidence type="ECO:0000313" key="10">
    <source>
        <dbReference type="EMBL" id="ADB18967.1"/>
    </source>
</evidence>
<keyword evidence="6 8" id="KW-1133">Transmembrane helix</keyword>